<dbReference type="Gene3D" id="2.20.140.10">
    <property type="entry name" value="WGR domain"/>
    <property type="match status" value="1"/>
</dbReference>
<evidence type="ECO:0000313" key="3">
    <source>
        <dbReference type="Proteomes" id="UP000270743"/>
    </source>
</evidence>
<dbReference type="SUPFAM" id="SSF142921">
    <property type="entry name" value="WGR domain-like"/>
    <property type="match status" value="1"/>
</dbReference>
<keyword evidence="3" id="KW-1185">Reference proteome</keyword>
<feature type="domain" description="WGR" evidence="1">
    <location>
        <begin position="1"/>
        <end position="87"/>
    </location>
</feature>
<reference evidence="2 3" key="1">
    <citation type="submission" date="2018-12" db="EMBL/GenBank/DDBJ databases">
        <authorList>
            <person name="Criscuolo A."/>
        </authorList>
    </citation>
    <scope>NUCLEOTIDE SEQUENCE [LARGE SCALE GENOMIC DNA]</scope>
    <source>
        <strain evidence="2">ACIP1116241</strain>
    </source>
</reference>
<protein>
    <submittedName>
        <fullName evidence="2">WGR domain protein</fullName>
    </submittedName>
</protein>
<dbReference type="SMART" id="SM00773">
    <property type="entry name" value="WGR"/>
    <property type="match status" value="1"/>
</dbReference>
<dbReference type="Proteomes" id="UP000270743">
    <property type="component" value="Unassembled WGS sequence"/>
</dbReference>
<organism evidence="2 3">
    <name type="scientific">Paracoccus haematequi</name>
    <dbReference type="NCBI Taxonomy" id="2491866"/>
    <lineage>
        <taxon>Bacteria</taxon>
        <taxon>Pseudomonadati</taxon>
        <taxon>Pseudomonadota</taxon>
        <taxon>Alphaproteobacteria</taxon>
        <taxon>Rhodobacterales</taxon>
        <taxon>Paracoccaceae</taxon>
        <taxon>Paracoccus</taxon>
    </lineage>
</organism>
<dbReference type="Pfam" id="PF05406">
    <property type="entry name" value="WGR"/>
    <property type="match status" value="1"/>
</dbReference>
<dbReference type="InterPro" id="IPR049809">
    <property type="entry name" value="YehF/YfeS-like_WGR"/>
</dbReference>
<dbReference type="OrthoDB" id="5801306at2"/>
<dbReference type="EMBL" id="UZWE01000029">
    <property type="protein sequence ID" value="VDS08799.1"/>
    <property type="molecule type" value="Genomic_DNA"/>
</dbReference>
<dbReference type="CDD" id="cd07996">
    <property type="entry name" value="WGR_MMR_like"/>
    <property type="match status" value="1"/>
</dbReference>
<evidence type="ECO:0000313" key="2">
    <source>
        <dbReference type="EMBL" id="VDS08799.1"/>
    </source>
</evidence>
<name>A0A447IN52_9RHOB</name>
<dbReference type="InterPro" id="IPR008893">
    <property type="entry name" value="WGR_domain"/>
</dbReference>
<gene>
    <name evidence="2" type="ORF">PARHAE_01983</name>
</gene>
<accession>A0A447IN52</accession>
<dbReference type="InterPro" id="IPR036930">
    <property type="entry name" value="WGR_dom_sf"/>
</dbReference>
<dbReference type="PROSITE" id="PS51977">
    <property type="entry name" value="WGR"/>
    <property type="match status" value="1"/>
</dbReference>
<sequence>METQPPSIHLFRHDPTRNMARFYSLEITPDLFGGVVLIRNWGRSGHRGQERRHWFASVEPAERERDIWQRRKLRRGYESRDGPDGQG</sequence>
<dbReference type="AlphaFoldDB" id="A0A447IN52"/>
<dbReference type="RefSeq" id="WP_126154445.1">
    <property type="nucleotide sequence ID" value="NZ_UZWE01000029.1"/>
</dbReference>
<evidence type="ECO:0000259" key="1">
    <source>
        <dbReference type="PROSITE" id="PS51977"/>
    </source>
</evidence>
<proteinExistence type="predicted"/>